<dbReference type="Proteomes" id="UP000460298">
    <property type="component" value="Unassembled WGS sequence"/>
</dbReference>
<dbReference type="InterPro" id="IPR051534">
    <property type="entry name" value="CBASS_pafABC_assoc_protein"/>
</dbReference>
<dbReference type="Pfam" id="PF13280">
    <property type="entry name" value="WYL"/>
    <property type="match status" value="1"/>
</dbReference>
<evidence type="ECO:0000313" key="2">
    <source>
        <dbReference type="EMBL" id="KAB2932056.1"/>
    </source>
</evidence>
<dbReference type="AlphaFoldDB" id="A0A833H150"/>
<gene>
    <name evidence="2" type="ORF">F9K24_12290</name>
</gene>
<dbReference type="PROSITE" id="PS52050">
    <property type="entry name" value="WYL"/>
    <property type="match status" value="1"/>
</dbReference>
<dbReference type="InterPro" id="IPR026881">
    <property type="entry name" value="WYL_dom"/>
</dbReference>
<dbReference type="EMBL" id="WBUI01000011">
    <property type="protein sequence ID" value="KAB2932056.1"/>
    <property type="molecule type" value="Genomic_DNA"/>
</dbReference>
<organism evidence="2 3">
    <name type="scientific">Leptonema illini</name>
    <dbReference type="NCBI Taxonomy" id="183"/>
    <lineage>
        <taxon>Bacteria</taxon>
        <taxon>Pseudomonadati</taxon>
        <taxon>Spirochaetota</taxon>
        <taxon>Spirochaetia</taxon>
        <taxon>Leptospirales</taxon>
        <taxon>Leptospiraceae</taxon>
        <taxon>Leptonema</taxon>
    </lineage>
</organism>
<name>A0A833H150_9LEPT</name>
<dbReference type="PANTHER" id="PTHR34580:SF1">
    <property type="entry name" value="PROTEIN PAFC"/>
    <property type="match status" value="1"/>
</dbReference>
<evidence type="ECO:0000259" key="1">
    <source>
        <dbReference type="Pfam" id="PF13280"/>
    </source>
</evidence>
<feature type="domain" description="WYL" evidence="1">
    <location>
        <begin position="240"/>
        <end position="305"/>
    </location>
</feature>
<sequence length="417" mass="48149">MYSRAFALLSIRRADLSESGAAIQRFSCSARESEVRRSHHFRSLAALCALSVKRKNRLRKDLIFYRKIRCRDMPESAATSDAMKSQERIGKLFLLFLNHPRGLSFAEVRSYMTEAYRGEEEANRKKFQRDREALKKLGLHLELDLSGAAANDEDRVYVPAATARTLMRELKLSEAQRSYLMGLILRHMNATERGSAEHALCRSLYLKLFYNETDSSVEAVDPGVQTDPLFRGDRPVPDAVLRTLQDAMMDRRKIKMVYESAGGSKERLVQPLALNIYRRMWYLTAYCETARGYRMFQIDRITSPEIQSSSIDSHPPEIIQYMKPHPLNLRREPLQAVQLRLHADHIDRFDHFIRELPPGQRKRSGQNLRDIVTANPDALFFWMFKHPHAVTAMSPAAMRDRFQVFLNGIEERGGAER</sequence>
<proteinExistence type="predicted"/>
<protein>
    <submittedName>
        <fullName evidence="2">WYL domain-containing protein</fullName>
    </submittedName>
</protein>
<evidence type="ECO:0000313" key="3">
    <source>
        <dbReference type="Proteomes" id="UP000460298"/>
    </source>
</evidence>
<reference evidence="2 3" key="1">
    <citation type="submission" date="2019-10" db="EMBL/GenBank/DDBJ databases">
        <title>Extracellular Electron Transfer in a Candidatus Methanoperedens spp. Enrichment Culture.</title>
        <authorList>
            <person name="Berger S."/>
            <person name="Rangel Shaw D."/>
            <person name="Berben T."/>
            <person name="In 'T Zandt M."/>
            <person name="Frank J."/>
            <person name="Reimann J."/>
            <person name="Jetten M.S.M."/>
            <person name="Welte C.U."/>
        </authorList>
    </citation>
    <scope>NUCLEOTIDE SEQUENCE [LARGE SCALE GENOMIC DNA]</scope>
    <source>
        <strain evidence="2">SB12</strain>
    </source>
</reference>
<dbReference type="PANTHER" id="PTHR34580">
    <property type="match status" value="1"/>
</dbReference>
<accession>A0A833H150</accession>
<comment type="caution">
    <text evidence="2">The sequence shown here is derived from an EMBL/GenBank/DDBJ whole genome shotgun (WGS) entry which is preliminary data.</text>
</comment>